<dbReference type="EMBL" id="MOMC01000003">
    <property type="protein sequence ID" value="ONH33652.1"/>
    <property type="molecule type" value="Genomic_DNA"/>
</dbReference>
<dbReference type="OrthoDB" id="10017245at2"/>
<dbReference type="AlphaFoldDB" id="A0A1V2IKB8"/>
<gene>
    <name evidence="1" type="ORF">BL253_01140</name>
</gene>
<protein>
    <submittedName>
        <fullName evidence="1">Uncharacterized protein</fullName>
    </submittedName>
</protein>
<sequence>MTEMIPEPAVEPVETTAEAAATHTFNLPAGATVDDLRKALRRMNAGDRLVNVKLTNAFGSVWITGLESFEITAEVSA</sequence>
<name>A0A1V2IKB8_9ACTN</name>
<comment type="caution">
    <text evidence="1">The sequence shown here is derived from an EMBL/GenBank/DDBJ whole genome shotgun (WGS) entry which is preliminary data.</text>
</comment>
<dbReference type="RefSeq" id="WP_076812588.1">
    <property type="nucleotide sequence ID" value="NZ_MOMC01000003.1"/>
</dbReference>
<reference evidence="2" key="1">
    <citation type="submission" date="2016-10" db="EMBL/GenBank/DDBJ databases">
        <title>Frankia sp. NRRL B-16386 Genome sequencing.</title>
        <authorList>
            <person name="Ghodhbane-Gtari F."/>
            <person name="Swanson E."/>
            <person name="Gueddou A."/>
            <person name="Hezbri K."/>
            <person name="Ktari K."/>
            <person name="Nouioui I."/>
            <person name="Morris K."/>
            <person name="Simpson S."/>
            <person name="Abebe-Akele F."/>
            <person name="Thomas K."/>
            <person name="Gtari M."/>
            <person name="Tisa L.S."/>
        </authorList>
    </citation>
    <scope>NUCLEOTIDE SEQUENCE [LARGE SCALE GENOMIC DNA]</scope>
    <source>
        <strain evidence="2">NRRL B-16386</strain>
    </source>
</reference>
<proteinExistence type="predicted"/>
<organism evidence="1 2">
    <name type="scientific">Pseudofrankia asymbiotica</name>
    <dbReference type="NCBI Taxonomy" id="1834516"/>
    <lineage>
        <taxon>Bacteria</taxon>
        <taxon>Bacillati</taxon>
        <taxon>Actinomycetota</taxon>
        <taxon>Actinomycetes</taxon>
        <taxon>Frankiales</taxon>
        <taxon>Frankiaceae</taxon>
        <taxon>Pseudofrankia</taxon>
    </lineage>
</organism>
<keyword evidence="2" id="KW-1185">Reference proteome</keyword>
<evidence type="ECO:0000313" key="1">
    <source>
        <dbReference type="EMBL" id="ONH33652.1"/>
    </source>
</evidence>
<evidence type="ECO:0000313" key="2">
    <source>
        <dbReference type="Proteomes" id="UP000188929"/>
    </source>
</evidence>
<dbReference type="Proteomes" id="UP000188929">
    <property type="component" value="Unassembled WGS sequence"/>
</dbReference>
<accession>A0A1V2IKB8</accession>
<dbReference type="STRING" id="1834516.BL253_01140"/>